<evidence type="ECO:0000313" key="3">
    <source>
        <dbReference type="Proteomes" id="UP000663848"/>
    </source>
</evidence>
<reference evidence="2" key="1">
    <citation type="submission" date="2021-02" db="EMBL/GenBank/DDBJ databases">
        <authorList>
            <person name="Nowell W R."/>
        </authorList>
    </citation>
    <scope>NUCLEOTIDE SEQUENCE</scope>
</reference>
<dbReference type="AlphaFoldDB" id="A0A822ALB5"/>
<feature type="compositionally biased region" description="Basic and acidic residues" evidence="1">
    <location>
        <begin position="39"/>
        <end position="62"/>
    </location>
</feature>
<feature type="non-terminal residue" evidence="2">
    <location>
        <position position="62"/>
    </location>
</feature>
<dbReference type="Proteomes" id="UP000663848">
    <property type="component" value="Unassembled WGS sequence"/>
</dbReference>
<organism evidence="2 3">
    <name type="scientific">Rotaria socialis</name>
    <dbReference type="NCBI Taxonomy" id="392032"/>
    <lineage>
        <taxon>Eukaryota</taxon>
        <taxon>Metazoa</taxon>
        <taxon>Spiralia</taxon>
        <taxon>Gnathifera</taxon>
        <taxon>Rotifera</taxon>
        <taxon>Eurotatoria</taxon>
        <taxon>Bdelloidea</taxon>
        <taxon>Philodinida</taxon>
        <taxon>Philodinidae</taxon>
        <taxon>Rotaria</taxon>
    </lineage>
</organism>
<protein>
    <submittedName>
        <fullName evidence="2">Uncharacterized protein</fullName>
    </submittedName>
</protein>
<evidence type="ECO:0000256" key="1">
    <source>
        <dbReference type="SAM" id="MobiDB-lite"/>
    </source>
</evidence>
<gene>
    <name evidence="2" type="ORF">QYT958_LOCUS39083</name>
</gene>
<dbReference type="EMBL" id="CAJOBR010035601">
    <property type="protein sequence ID" value="CAF5011203.1"/>
    <property type="molecule type" value="Genomic_DNA"/>
</dbReference>
<proteinExistence type="predicted"/>
<accession>A0A822ALB5</accession>
<name>A0A822ALB5_9BILA</name>
<evidence type="ECO:0000313" key="2">
    <source>
        <dbReference type="EMBL" id="CAF5011203.1"/>
    </source>
</evidence>
<sequence>MHMPNNINNPLNVSTGLLRFDPFTNAEAFPNVTTIQHHHHDEKMRKTLSADETSKYYHHDRQ</sequence>
<comment type="caution">
    <text evidence="2">The sequence shown here is derived from an EMBL/GenBank/DDBJ whole genome shotgun (WGS) entry which is preliminary data.</text>
</comment>
<feature type="region of interest" description="Disordered" evidence="1">
    <location>
        <begin position="34"/>
        <end position="62"/>
    </location>
</feature>